<feature type="compositionally biased region" description="Basic and acidic residues" evidence="4">
    <location>
        <begin position="1"/>
        <end position="12"/>
    </location>
</feature>
<comment type="caution">
    <text evidence="5">The sequence shown here is derived from an EMBL/GenBank/DDBJ whole genome shotgun (WGS) entry which is preliminary data.</text>
</comment>
<dbReference type="STRING" id="71717.A0A4Y7TZL6"/>
<evidence type="ECO:0000256" key="4">
    <source>
        <dbReference type="SAM" id="MobiDB-lite"/>
    </source>
</evidence>
<dbReference type="SMART" id="SM00248">
    <property type="entry name" value="ANK"/>
    <property type="match status" value="3"/>
</dbReference>
<keyword evidence="1" id="KW-0677">Repeat</keyword>
<sequence length="164" mass="17313">MAEPATKPHDGPPRTTKADPSMLPTETIDFAHRMFDAARSGSSELLLAAIDAGLPVNLTNDKGNTLLMLSAYAGHADLSIELLKRKADPNRLNDLGQSIIGGVVFKGYIDIVKALVERGADPRSGKPTAIEAAHMFGRSDLLEILGAKEGDVSGDVPTPPSFVP</sequence>
<name>A0A4Y7TZL6_COPMI</name>
<dbReference type="PANTHER" id="PTHR24201">
    <property type="entry name" value="ANK_REP_REGION DOMAIN-CONTAINING PROTEIN"/>
    <property type="match status" value="1"/>
</dbReference>
<dbReference type="PROSITE" id="PS50088">
    <property type="entry name" value="ANK_REPEAT"/>
    <property type="match status" value="1"/>
</dbReference>
<dbReference type="InterPro" id="IPR050776">
    <property type="entry name" value="Ank_Repeat/CDKN_Inhibitor"/>
</dbReference>
<organism evidence="5 6">
    <name type="scientific">Coprinellus micaceus</name>
    <name type="common">Glistening ink-cap mushroom</name>
    <name type="synonym">Coprinus micaceus</name>
    <dbReference type="NCBI Taxonomy" id="71717"/>
    <lineage>
        <taxon>Eukaryota</taxon>
        <taxon>Fungi</taxon>
        <taxon>Dikarya</taxon>
        <taxon>Basidiomycota</taxon>
        <taxon>Agaricomycotina</taxon>
        <taxon>Agaricomycetes</taxon>
        <taxon>Agaricomycetidae</taxon>
        <taxon>Agaricales</taxon>
        <taxon>Agaricineae</taxon>
        <taxon>Psathyrellaceae</taxon>
        <taxon>Coprinellus</taxon>
    </lineage>
</organism>
<dbReference type="OrthoDB" id="366390at2759"/>
<evidence type="ECO:0000256" key="1">
    <source>
        <dbReference type="ARBA" id="ARBA00022737"/>
    </source>
</evidence>
<accession>A0A4Y7TZL6</accession>
<keyword evidence="6" id="KW-1185">Reference proteome</keyword>
<dbReference type="InterPro" id="IPR002110">
    <property type="entry name" value="Ankyrin_rpt"/>
</dbReference>
<dbReference type="Proteomes" id="UP000298030">
    <property type="component" value="Unassembled WGS sequence"/>
</dbReference>
<evidence type="ECO:0000256" key="2">
    <source>
        <dbReference type="ARBA" id="ARBA00023043"/>
    </source>
</evidence>
<dbReference type="Gene3D" id="1.25.40.20">
    <property type="entry name" value="Ankyrin repeat-containing domain"/>
    <property type="match status" value="1"/>
</dbReference>
<keyword evidence="2 3" id="KW-0040">ANK repeat</keyword>
<feature type="repeat" description="ANK" evidence="3">
    <location>
        <begin position="62"/>
        <end position="94"/>
    </location>
</feature>
<gene>
    <name evidence="5" type="ORF">FA13DRAFT_1807918</name>
</gene>
<protein>
    <submittedName>
        <fullName evidence="5">Ankyrin</fullName>
    </submittedName>
</protein>
<dbReference type="SUPFAM" id="SSF48403">
    <property type="entry name" value="Ankyrin repeat"/>
    <property type="match status" value="1"/>
</dbReference>
<evidence type="ECO:0000256" key="3">
    <source>
        <dbReference type="PROSITE-ProRule" id="PRU00023"/>
    </source>
</evidence>
<evidence type="ECO:0000313" key="6">
    <source>
        <dbReference type="Proteomes" id="UP000298030"/>
    </source>
</evidence>
<reference evidence="5 6" key="1">
    <citation type="journal article" date="2019" name="Nat. Ecol. Evol.">
        <title>Megaphylogeny resolves global patterns of mushroom evolution.</title>
        <authorList>
            <person name="Varga T."/>
            <person name="Krizsan K."/>
            <person name="Foldi C."/>
            <person name="Dima B."/>
            <person name="Sanchez-Garcia M."/>
            <person name="Sanchez-Ramirez S."/>
            <person name="Szollosi G.J."/>
            <person name="Szarkandi J.G."/>
            <person name="Papp V."/>
            <person name="Albert L."/>
            <person name="Andreopoulos W."/>
            <person name="Angelini C."/>
            <person name="Antonin V."/>
            <person name="Barry K.W."/>
            <person name="Bougher N.L."/>
            <person name="Buchanan P."/>
            <person name="Buyck B."/>
            <person name="Bense V."/>
            <person name="Catcheside P."/>
            <person name="Chovatia M."/>
            <person name="Cooper J."/>
            <person name="Damon W."/>
            <person name="Desjardin D."/>
            <person name="Finy P."/>
            <person name="Geml J."/>
            <person name="Haridas S."/>
            <person name="Hughes K."/>
            <person name="Justo A."/>
            <person name="Karasinski D."/>
            <person name="Kautmanova I."/>
            <person name="Kiss B."/>
            <person name="Kocsube S."/>
            <person name="Kotiranta H."/>
            <person name="LaButti K.M."/>
            <person name="Lechner B.E."/>
            <person name="Liimatainen K."/>
            <person name="Lipzen A."/>
            <person name="Lukacs Z."/>
            <person name="Mihaltcheva S."/>
            <person name="Morgado L.N."/>
            <person name="Niskanen T."/>
            <person name="Noordeloos M.E."/>
            <person name="Ohm R.A."/>
            <person name="Ortiz-Santana B."/>
            <person name="Ovrebo C."/>
            <person name="Racz N."/>
            <person name="Riley R."/>
            <person name="Savchenko A."/>
            <person name="Shiryaev A."/>
            <person name="Soop K."/>
            <person name="Spirin V."/>
            <person name="Szebenyi C."/>
            <person name="Tomsovsky M."/>
            <person name="Tulloss R.E."/>
            <person name="Uehling J."/>
            <person name="Grigoriev I.V."/>
            <person name="Vagvolgyi C."/>
            <person name="Papp T."/>
            <person name="Martin F.M."/>
            <person name="Miettinen O."/>
            <person name="Hibbett D.S."/>
            <person name="Nagy L.G."/>
        </authorList>
    </citation>
    <scope>NUCLEOTIDE SEQUENCE [LARGE SCALE GENOMIC DNA]</scope>
    <source>
        <strain evidence="5 6">FP101781</strain>
    </source>
</reference>
<dbReference type="AlphaFoldDB" id="A0A4Y7TZL6"/>
<feature type="region of interest" description="Disordered" evidence="4">
    <location>
        <begin position="1"/>
        <end position="22"/>
    </location>
</feature>
<dbReference type="InterPro" id="IPR036770">
    <property type="entry name" value="Ankyrin_rpt-contain_sf"/>
</dbReference>
<dbReference type="EMBL" id="QPFP01000001">
    <property type="protein sequence ID" value="TEB39434.1"/>
    <property type="molecule type" value="Genomic_DNA"/>
</dbReference>
<evidence type="ECO:0000313" key="5">
    <source>
        <dbReference type="EMBL" id="TEB39434.1"/>
    </source>
</evidence>
<proteinExistence type="predicted"/>
<dbReference type="Pfam" id="PF12796">
    <property type="entry name" value="Ank_2"/>
    <property type="match status" value="1"/>
</dbReference>